<reference evidence="1" key="1">
    <citation type="journal article" date="2023" name="Mol. Phylogenet. Evol.">
        <title>Genome-scale phylogeny and comparative genomics of the fungal order Sordariales.</title>
        <authorList>
            <person name="Hensen N."/>
            <person name="Bonometti L."/>
            <person name="Westerberg I."/>
            <person name="Brannstrom I.O."/>
            <person name="Guillou S."/>
            <person name="Cros-Aarteil S."/>
            <person name="Calhoun S."/>
            <person name="Haridas S."/>
            <person name="Kuo A."/>
            <person name="Mondo S."/>
            <person name="Pangilinan J."/>
            <person name="Riley R."/>
            <person name="LaButti K."/>
            <person name="Andreopoulos B."/>
            <person name="Lipzen A."/>
            <person name="Chen C."/>
            <person name="Yan M."/>
            <person name="Daum C."/>
            <person name="Ng V."/>
            <person name="Clum A."/>
            <person name="Steindorff A."/>
            <person name="Ohm R.A."/>
            <person name="Martin F."/>
            <person name="Silar P."/>
            <person name="Natvig D.O."/>
            <person name="Lalanne C."/>
            <person name="Gautier V."/>
            <person name="Ament-Velasquez S.L."/>
            <person name="Kruys A."/>
            <person name="Hutchinson M.I."/>
            <person name="Powell A.J."/>
            <person name="Barry K."/>
            <person name="Miller A.N."/>
            <person name="Grigoriev I.V."/>
            <person name="Debuchy R."/>
            <person name="Gladieux P."/>
            <person name="Hiltunen Thoren M."/>
            <person name="Johannesson H."/>
        </authorList>
    </citation>
    <scope>NUCLEOTIDE SEQUENCE</scope>
    <source>
        <strain evidence="1">CBS 232.78</strain>
    </source>
</reference>
<keyword evidence="2" id="KW-1185">Reference proteome</keyword>
<name>A0AAE0K581_9PEZI</name>
<gene>
    <name evidence="1" type="ORF">B0H63DRAFT_303823</name>
</gene>
<organism evidence="1 2">
    <name type="scientific">Podospora didyma</name>
    <dbReference type="NCBI Taxonomy" id="330526"/>
    <lineage>
        <taxon>Eukaryota</taxon>
        <taxon>Fungi</taxon>
        <taxon>Dikarya</taxon>
        <taxon>Ascomycota</taxon>
        <taxon>Pezizomycotina</taxon>
        <taxon>Sordariomycetes</taxon>
        <taxon>Sordariomycetidae</taxon>
        <taxon>Sordariales</taxon>
        <taxon>Podosporaceae</taxon>
        <taxon>Podospora</taxon>
    </lineage>
</organism>
<accession>A0AAE0K581</accession>
<reference evidence="1" key="2">
    <citation type="submission" date="2023-06" db="EMBL/GenBank/DDBJ databases">
        <authorList>
            <consortium name="Lawrence Berkeley National Laboratory"/>
            <person name="Haridas S."/>
            <person name="Hensen N."/>
            <person name="Bonometti L."/>
            <person name="Westerberg I."/>
            <person name="Brannstrom I.O."/>
            <person name="Guillou S."/>
            <person name="Cros-Aarteil S."/>
            <person name="Calhoun S."/>
            <person name="Kuo A."/>
            <person name="Mondo S."/>
            <person name="Pangilinan J."/>
            <person name="Riley R."/>
            <person name="LaButti K."/>
            <person name="Andreopoulos B."/>
            <person name="Lipzen A."/>
            <person name="Chen C."/>
            <person name="Yanf M."/>
            <person name="Daum C."/>
            <person name="Ng V."/>
            <person name="Clum A."/>
            <person name="Steindorff A."/>
            <person name="Ohm R."/>
            <person name="Martin F."/>
            <person name="Silar P."/>
            <person name="Natvig D."/>
            <person name="Lalanne C."/>
            <person name="Gautier V."/>
            <person name="Ament-velasquez S.L."/>
            <person name="Kruys A."/>
            <person name="Hutchinson M.I."/>
            <person name="Powell A.J."/>
            <person name="Barry K."/>
            <person name="Miller A.N."/>
            <person name="Grigoriev I.V."/>
            <person name="Debuchy R."/>
            <person name="Gladieux P."/>
            <person name="Thoren M.H."/>
            <person name="Johannesson H."/>
        </authorList>
    </citation>
    <scope>NUCLEOTIDE SEQUENCE</scope>
    <source>
        <strain evidence="1">CBS 232.78</strain>
    </source>
</reference>
<evidence type="ECO:0000313" key="2">
    <source>
        <dbReference type="Proteomes" id="UP001285441"/>
    </source>
</evidence>
<proteinExistence type="predicted"/>
<protein>
    <submittedName>
        <fullName evidence="1">Uncharacterized protein</fullName>
    </submittedName>
</protein>
<dbReference type="EMBL" id="JAULSW010000009">
    <property type="protein sequence ID" value="KAK3369857.1"/>
    <property type="molecule type" value="Genomic_DNA"/>
</dbReference>
<evidence type="ECO:0000313" key="1">
    <source>
        <dbReference type="EMBL" id="KAK3369857.1"/>
    </source>
</evidence>
<sequence length="93" mass="10727">MSLASSPRLLQIGILLASFPSPICNRLDSWCTLLWRHRQPLRNSGIILWVRFLDYTKRRNSFFHKCKYATYKNPQEFGSNDPGSVQSILVALS</sequence>
<dbReference type="AlphaFoldDB" id="A0AAE0K581"/>
<comment type="caution">
    <text evidence="1">The sequence shown here is derived from an EMBL/GenBank/DDBJ whole genome shotgun (WGS) entry which is preliminary data.</text>
</comment>
<dbReference type="Proteomes" id="UP001285441">
    <property type="component" value="Unassembled WGS sequence"/>
</dbReference>